<name>A0ACC2F6T7_DALPE</name>
<evidence type="ECO:0000313" key="2">
    <source>
        <dbReference type="Proteomes" id="UP001157502"/>
    </source>
</evidence>
<comment type="caution">
    <text evidence="1">The sequence shown here is derived from an EMBL/GenBank/DDBJ whole genome shotgun (WGS) entry which is preliminary data.</text>
</comment>
<sequence>MASRCRSQASFMVLLRIWAGNGGMLRREVCACDSEEHSLFCIDQMSDKALENVGQTAGACCYEKQTERQIHTG</sequence>
<dbReference type="Proteomes" id="UP001157502">
    <property type="component" value="Chromosome 33"/>
</dbReference>
<dbReference type="EMBL" id="CM055760">
    <property type="protein sequence ID" value="KAJ7987005.1"/>
    <property type="molecule type" value="Genomic_DNA"/>
</dbReference>
<reference evidence="1" key="1">
    <citation type="submission" date="2021-05" db="EMBL/GenBank/DDBJ databases">
        <authorList>
            <person name="Pan Q."/>
            <person name="Jouanno E."/>
            <person name="Zahm M."/>
            <person name="Klopp C."/>
            <person name="Cabau C."/>
            <person name="Louis A."/>
            <person name="Berthelot C."/>
            <person name="Parey E."/>
            <person name="Roest Crollius H."/>
            <person name="Montfort J."/>
            <person name="Robinson-Rechavi M."/>
            <person name="Bouchez O."/>
            <person name="Lampietro C."/>
            <person name="Lopez Roques C."/>
            <person name="Donnadieu C."/>
            <person name="Postlethwait J."/>
            <person name="Bobe J."/>
            <person name="Dillon D."/>
            <person name="Chandos A."/>
            <person name="von Hippel F."/>
            <person name="Guiguen Y."/>
        </authorList>
    </citation>
    <scope>NUCLEOTIDE SEQUENCE</scope>
    <source>
        <strain evidence="1">YG-Jan2019</strain>
    </source>
</reference>
<accession>A0ACC2F6T7</accession>
<protein>
    <submittedName>
        <fullName evidence="1">Uncharacterized protein</fullName>
    </submittedName>
</protein>
<organism evidence="1 2">
    <name type="scientific">Dallia pectoralis</name>
    <name type="common">Alaska blackfish</name>
    <dbReference type="NCBI Taxonomy" id="75939"/>
    <lineage>
        <taxon>Eukaryota</taxon>
        <taxon>Metazoa</taxon>
        <taxon>Chordata</taxon>
        <taxon>Craniata</taxon>
        <taxon>Vertebrata</taxon>
        <taxon>Euteleostomi</taxon>
        <taxon>Actinopterygii</taxon>
        <taxon>Neopterygii</taxon>
        <taxon>Teleostei</taxon>
        <taxon>Protacanthopterygii</taxon>
        <taxon>Esociformes</taxon>
        <taxon>Umbridae</taxon>
        <taxon>Dallia</taxon>
    </lineage>
</organism>
<proteinExistence type="predicted"/>
<evidence type="ECO:0000313" key="1">
    <source>
        <dbReference type="EMBL" id="KAJ7987005.1"/>
    </source>
</evidence>
<gene>
    <name evidence="1" type="ORF">DPEC_G00334280</name>
</gene>
<keyword evidence="2" id="KW-1185">Reference proteome</keyword>